<dbReference type="PROSITE" id="PS00614">
    <property type="entry name" value="IGPS"/>
    <property type="match status" value="1"/>
</dbReference>
<dbReference type="SUPFAM" id="SSF51366">
    <property type="entry name" value="Ribulose-phoshate binding barrel"/>
    <property type="match status" value="1"/>
</dbReference>
<comment type="caution">
    <text evidence="10">The sequence shown here is derived from an EMBL/GenBank/DDBJ whole genome shotgun (WGS) entry which is preliminary data.</text>
</comment>
<dbReference type="UniPathway" id="UPA00035">
    <property type="reaction ID" value="UER00043"/>
</dbReference>
<keyword evidence="3 8" id="KW-0028">Amino-acid biosynthesis</keyword>
<dbReference type="EMBL" id="VFJB01000009">
    <property type="protein sequence ID" value="KAA0257093.1"/>
    <property type="molecule type" value="Genomic_DNA"/>
</dbReference>
<dbReference type="EC" id="4.1.1.48" evidence="8"/>
<evidence type="ECO:0000256" key="4">
    <source>
        <dbReference type="ARBA" id="ARBA00022793"/>
    </source>
</evidence>
<dbReference type="PANTHER" id="PTHR22854">
    <property type="entry name" value="TRYPTOPHAN BIOSYNTHESIS PROTEIN"/>
    <property type="match status" value="1"/>
</dbReference>
<dbReference type="InterPro" id="IPR013785">
    <property type="entry name" value="Aldolase_TIM"/>
</dbReference>
<name>A0A5A8F0A7_9BACT</name>
<dbReference type="PANTHER" id="PTHR22854:SF2">
    <property type="entry name" value="INDOLE-3-GLYCEROL-PHOSPHATE SYNTHASE"/>
    <property type="match status" value="1"/>
</dbReference>
<dbReference type="CDD" id="cd00331">
    <property type="entry name" value="IGPS"/>
    <property type="match status" value="1"/>
</dbReference>
<evidence type="ECO:0000256" key="1">
    <source>
        <dbReference type="ARBA" id="ARBA00001633"/>
    </source>
</evidence>
<dbReference type="GO" id="GO:0004425">
    <property type="term" value="F:indole-3-glycerol-phosphate synthase activity"/>
    <property type="evidence" value="ECO:0007669"/>
    <property type="project" value="UniProtKB-UniRule"/>
</dbReference>
<gene>
    <name evidence="8" type="primary">trpC</name>
    <name evidence="10" type="ORF">FHQ18_11025</name>
</gene>
<dbReference type="InterPro" id="IPR013798">
    <property type="entry name" value="Indole-3-glycerol_P_synth_dom"/>
</dbReference>
<keyword evidence="7 8" id="KW-0456">Lyase</keyword>
<comment type="pathway">
    <text evidence="2 8">Amino-acid biosynthesis; L-tryptophan biosynthesis; L-tryptophan from chorismate: step 4/5.</text>
</comment>
<dbReference type="RefSeq" id="WP_149267236.1">
    <property type="nucleotide sequence ID" value="NZ_VFJB01000009.1"/>
</dbReference>
<keyword evidence="11" id="KW-1185">Reference proteome</keyword>
<evidence type="ECO:0000256" key="8">
    <source>
        <dbReference type="HAMAP-Rule" id="MF_00134"/>
    </source>
</evidence>
<accession>A0A5A8F0A7</accession>
<dbReference type="HAMAP" id="MF_00134_A">
    <property type="entry name" value="IGPS_A"/>
    <property type="match status" value="1"/>
</dbReference>
<comment type="similarity">
    <text evidence="8">Belongs to the TrpC family.</text>
</comment>
<evidence type="ECO:0000256" key="7">
    <source>
        <dbReference type="ARBA" id="ARBA00023239"/>
    </source>
</evidence>
<dbReference type="FunFam" id="3.20.20.70:FF:000024">
    <property type="entry name" value="Indole-3-glycerol phosphate synthase"/>
    <property type="match status" value="1"/>
</dbReference>
<proteinExistence type="inferred from homology"/>
<protein>
    <recommendedName>
        <fullName evidence="8">Indole-3-glycerol phosphate synthase</fullName>
        <shortName evidence="8">IGPS</shortName>
        <ecNumber evidence="8">4.1.1.48</ecNumber>
    </recommendedName>
</protein>
<dbReference type="AlphaFoldDB" id="A0A5A8F0A7"/>
<dbReference type="HAMAP" id="MF_00134_B">
    <property type="entry name" value="IGPS_B"/>
    <property type="match status" value="1"/>
</dbReference>
<keyword evidence="6 8" id="KW-0057">Aromatic amino acid biosynthesis</keyword>
<evidence type="ECO:0000313" key="10">
    <source>
        <dbReference type="EMBL" id="KAA0257093.1"/>
    </source>
</evidence>
<evidence type="ECO:0000259" key="9">
    <source>
        <dbReference type="Pfam" id="PF00218"/>
    </source>
</evidence>
<feature type="domain" description="Indole-3-glycerol phosphate synthase" evidence="9">
    <location>
        <begin position="4"/>
        <end position="243"/>
    </location>
</feature>
<evidence type="ECO:0000256" key="3">
    <source>
        <dbReference type="ARBA" id="ARBA00022605"/>
    </source>
</evidence>
<dbReference type="InterPro" id="IPR011060">
    <property type="entry name" value="RibuloseP-bd_barrel"/>
</dbReference>
<comment type="catalytic activity">
    <reaction evidence="1 8">
        <text>1-(2-carboxyphenylamino)-1-deoxy-D-ribulose 5-phosphate + H(+) = (1S,2R)-1-C-(indol-3-yl)glycerol 3-phosphate + CO2 + H2O</text>
        <dbReference type="Rhea" id="RHEA:23476"/>
        <dbReference type="ChEBI" id="CHEBI:15377"/>
        <dbReference type="ChEBI" id="CHEBI:15378"/>
        <dbReference type="ChEBI" id="CHEBI:16526"/>
        <dbReference type="ChEBI" id="CHEBI:58613"/>
        <dbReference type="ChEBI" id="CHEBI:58866"/>
        <dbReference type="EC" id="4.1.1.48"/>
    </reaction>
</comment>
<evidence type="ECO:0000256" key="6">
    <source>
        <dbReference type="ARBA" id="ARBA00023141"/>
    </source>
</evidence>
<dbReference type="Gene3D" id="3.20.20.70">
    <property type="entry name" value="Aldolase class I"/>
    <property type="match status" value="1"/>
</dbReference>
<keyword evidence="4 8" id="KW-0210">Decarboxylase</keyword>
<evidence type="ECO:0000256" key="5">
    <source>
        <dbReference type="ARBA" id="ARBA00022822"/>
    </source>
</evidence>
<dbReference type="GO" id="GO:0000162">
    <property type="term" value="P:L-tryptophan biosynthetic process"/>
    <property type="evidence" value="ECO:0007669"/>
    <property type="project" value="UniProtKB-UniRule"/>
</dbReference>
<keyword evidence="5 8" id="KW-0822">Tryptophan biosynthesis</keyword>
<evidence type="ECO:0000313" key="11">
    <source>
        <dbReference type="Proteomes" id="UP000322876"/>
    </source>
</evidence>
<dbReference type="InterPro" id="IPR001468">
    <property type="entry name" value="Indole-3-GlycerolPSynthase_CS"/>
</dbReference>
<reference evidence="10 11" key="1">
    <citation type="submission" date="2019-06" db="EMBL/GenBank/DDBJ databases">
        <title>Genomic insights into carbon and energy metabolism of Deferribacter autotrophicus revealed new metabolic traits in the phylum Deferribacteres.</title>
        <authorList>
            <person name="Slobodkin A.I."/>
            <person name="Slobodkina G.B."/>
            <person name="Allioux M."/>
            <person name="Alain K."/>
            <person name="Jebbar M."/>
            <person name="Shadrin V."/>
            <person name="Kublanov I.V."/>
            <person name="Toshchakov S.V."/>
            <person name="Bonch-Osmolovskaya E.A."/>
        </authorList>
    </citation>
    <scope>NUCLEOTIDE SEQUENCE [LARGE SCALE GENOMIC DNA]</scope>
    <source>
        <strain evidence="10 11">SL50</strain>
    </source>
</reference>
<dbReference type="GO" id="GO:0004640">
    <property type="term" value="F:phosphoribosylanthranilate isomerase activity"/>
    <property type="evidence" value="ECO:0007669"/>
    <property type="project" value="TreeGrafter"/>
</dbReference>
<dbReference type="Pfam" id="PF00218">
    <property type="entry name" value="IGPS"/>
    <property type="match status" value="1"/>
</dbReference>
<dbReference type="OrthoDB" id="9804217at2"/>
<dbReference type="InterPro" id="IPR045186">
    <property type="entry name" value="Indole-3-glycerol_P_synth"/>
</dbReference>
<sequence length="250" mass="28463">MFLKKIYELKKAEVKELKKGTEKRVKEVIPFERFLPDRRIIAEVKQASPSLGEIKKVDVKRQAELYEKGGAAAISVLTDKNYFNGDFKFLKEISSAVNLPILCKDFIVDEVQIDLAYEYGADVILLIASMLEGDELKKLFDYSKKLGLEVLVEIHEYEELYKLKDLDVKFLGVNSRDLTTLKVNKEKALKTMSKIKGNYIKIAESGIETKEDIKRFKEAGADMFLVGTSLMKSDNPVELLKELSEGYSCL</sequence>
<evidence type="ECO:0000256" key="2">
    <source>
        <dbReference type="ARBA" id="ARBA00004696"/>
    </source>
</evidence>
<organism evidence="10 11">
    <name type="scientific">Deferribacter autotrophicus</name>
    <dbReference type="NCBI Taxonomy" id="500465"/>
    <lineage>
        <taxon>Bacteria</taxon>
        <taxon>Pseudomonadati</taxon>
        <taxon>Deferribacterota</taxon>
        <taxon>Deferribacteres</taxon>
        <taxon>Deferribacterales</taxon>
        <taxon>Deferribacteraceae</taxon>
        <taxon>Deferribacter</taxon>
    </lineage>
</organism>
<dbReference type="Proteomes" id="UP000322876">
    <property type="component" value="Unassembled WGS sequence"/>
</dbReference>